<dbReference type="InterPro" id="IPR017850">
    <property type="entry name" value="Alkaline_phosphatase_core_sf"/>
</dbReference>
<name>A0ABS1J7Z8_9BACL</name>
<evidence type="ECO:0000313" key="2">
    <source>
        <dbReference type="Proteomes" id="UP000602284"/>
    </source>
</evidence>
<reference evidence="1 2" key="1">
    <citation type="submission" date="2021-01" db="EMBL/GenBank/DDBJ databases">
        <title>Tumebacillus sp. strain ITR2 16S ribosomal RNA gene Genome sequencing and assembly.</title>
        <authorList>
            <person name="Kang M."/>
        </authorList>
    </citation>
    <scope>NUCLEOTIDE SEQUENCE [LARGE SCALE GENOMIC DNA]</scope>
    <source>
        <strain evidence="1 2">ITR2</strain>
    </source>
</reference>
<accession>A0ABS1J7Z8</accession>
<comment type="caution">
    <text evidence="1">The sequence shown here is derived from an EMBL/GenBank/DDBJ whole genome shotgun (WGS) entry which is preliminary data.</text>
</comment>
<sequence length="410" mass="44526">MSITRRDFVVKGGLGLLALGLTGPLGLLEWDKHIAQIASAATPDNILVVVQLSGGNDGLNTVIPHAQGVYYDNRPSLAIEQKNALHLDKNFGLHPSLTNLKKIYDGGKLAILNGVGYPNPNRSHFRSMEIWQTAVPDKLDVQTGWLGRYLDLTTTSDKNPVAALTVGAGSKVFLAKKNDAPMITYPDMFKLVVRKASVTDKQRRLEAFTNMYTKTPDPLLSLVTAKGKTAIKASDKIQSAPRLTTSSSGYPAGSAFGNHLELIAQFIGAGLPTRTYFTMLDGFDDHSNEKDEHALALKEFDNALGAFYDDLVKRGVANRVTVLVYSEFGRRVKENASNGTDHGTAGPVFVLGQGVKGGLYGQMPSLTQLDSGDLKYTVDFRSVYSTLLDKWLNAPSKDVLGSSFETLKFL</sequence>
<proteinExistence type="predicted"/>
<dbReference type="PANTHER" id="PTHR43737:SF1">
    <property type="entry name" value="DUF1501 DOMAIN-CONTAINING PROTEIN"/>
    <property type="match status" value="1"/>
</dbReference>
<protein>
    <submittedName>
        <fullName evidence="1">DUF1501 domain-containing protein</fullName>
    </submittedName>
</protein>
<dbReference type="EMBL" id="JAEQNB010000002">
    <property type="protein sequence ID" value="MBL0386395.1"/>
    <property type="molecule type" value="Genomic_DNA"/>
</dbReference>
<dbReference type="Pfam" id="PF07394">
    <property type="entry name" value="DUF1501"/>
    <property type="match status" value="1"/>
</dbReference>
<keyword evidence="2" id="KW-1185">Reference proteome</keyword>
<dbReference type="PROSITE" id="PS51318">
    <property type="entry name" value="TAT"/>
    <property type="match status" value="1"/>
</dbReference>
<evidence type="ECO:0000313" key="1">
    <source>
        <dbReference type="EMBL" id="MBL0386395.1"/>
    </source>
</evidence>
<dbReference type="InterPro" id="IPR010869">
    <property type="entry name" value="DUF1501"/>
</dbReference>
<organism evidence="1 2">
    <name type="scientific">Tumebacillus amylolyticus</name>
    <dbReference type="NCBI Taxonomy" id="2801339"/>
    <lineage>
        <taxon>Bacteria</taxon>
        <taxon>Bacillati</taxon>
        <taxon>Bacillota</taxon>
        <taxon>Bacilli</taxon>
        <taxon>Bacillales</taxon>
        <taxon>Alicyclobacillaceae</taxon>
        <taxon>Tumebacillus</taxon>
    </lineage>
</organism>
<dbReference type="Proteomes" id="UP000602284">
    <property type="component" value="Unassembled WGS sequence"/>
</dbReference>
<dbReference type="InterPro" id="IPR006311">
    <property type="entry name" value="TAT_signal"/>
</dbReference>
<dbReference type="SUPFAM" id="SSF53649">
    <property type="entry name" value="Alkaline phosphatase-like"/>
    <property type="match status" value="1"/>
</dbReference>
<gene>
    <name evidence="1" type="ORF">JJB07_07025</name>
</gene>
<dbReference type="RefSeq" id="WP_201632853.1">
    <property type="nucleotide sequence ID" value="NZ_JAEQNB010000002.1"/>
</dbReference>
<dbReference type="PANTHER" id="PTHR43737">
    <property type="entry name" value="BLL7424 PROTEIN"/>
    <property type="match status" value="1"/>
</dbReference>